<evidence type="ECO:0000313" key="2">
    <source>
        <dbReference type="Proteomes" id="UP000034316"/>
    </source>
</evidence>
<dbReference type="Proteomes" id="UP000034316">
    <property type="component" value="Unassembled WGS sequence"/>
</dbReference>
<evidence type="ECO:0000313" key="1">
    <source>
        <dbReference type="EMBL" id="KKP87883.1"/>
    </source>
</evidence>
<dbReference type="AlphaFoldDB" id="A0A0G0D3G4"/>
<gene>
    <name evidence="1" type="ORF">UR93_C0029G0009</name>
</gene>
<dbReference type="EMBL" id="LBRB01000029">
    <property type="protein sequence ID" value="KKP87883.1"/>
    <property type="molecule type" value="Genomic_DNA"/>
</dbReference>
<sequence>MVGDASGSINTDNCKQSEKSIPKVSFGDEKVVKTLMTCENGDWQVYYGEITKNKIGYAESGIQNGDDTALAIFDQIISSFKITPVVESNQAKQVVIQFMDYYVYKTDAIKKNADLEKMFALFTPPANSDEQNALDFLLEKDTGVTDVEFRTRIYDTATYGAQVKSYEIGEGQNQGDYYLFPITIRTYLPAGTGGNSKELYGTKKAWFRSIRSDSGWKVDQFYSDSWTDSRDVIPNKIEGVNTQVKKYSGFS</sequence>
<protein>
    <submittedName>
        <fullName evidence="1">Uncharacterized protein</fullName>
    </submittedName>
</protein>
<accession>A0A0G0D3G4</accession>
<reference evidence="1 2" key="1">
    <citation type="journal article" date="2015" name="Nature">
        <title>rRNA introns, odd ribosomes, and small enigmatic genomes across a large radiation of phyla.</title>
        <authorList>
            <person name="Brown C.T."/>
            <person name="Hug L.A."/>
            <person name="Thomas B.C."/>
            <person name="Sharon I."/>
            <person name="Castelle C.J."/>
            <person name="Singh A."/>
            <person name="Wilkins M.J."/>
            <person name="Williams K.H."/>
            <person name="Banfield J.F."/>
        </authorList>
    </citation>
    <scope>NUCLEOTIDE SEQUENCE [LARGE SCALE GENOMIC DNA]</scope>
</reference>
<dbReference type="STRING" id="1618333.UR93_C0029G0009"/>
<name>A0A0G0D3G4_9BACT</name>
<comment type="caution">
    <text evidence="1">The sequence shown here is derived from an EMBL/GenBank/DDBJ whole genome shotgun (WGS) entry which is preliminary data.</text>
</comment>
<organism evidence="1 2">
    <name type="scientific">Berkelbacteria bacterium GW2011_GWA2_35_9</name>
    <dbReference type="NCBI Taxonomy" id="1618333"/>
    <lineage>
        <taxon>Bacteria</taxon>
        <taxon>Candidatus Berkelbacteria</taxon>
    </lineage>
</organism>
<proteinExistence type="predicted"/>